<dbReference type="GO" id="GO:0016567">
    <property type="term" value="P:protein ubiquitination"/>
    <property type="evidence" value="ECO:0007669"/>
    <property type="project" value="InterPro"/>
</dbReference>
<protein>
    <recommendedName>
        <fullName evidence="2">RBR-type E3 ubiquitin transferase</fullName>
        <ecNumber evidence="2">2.3.2.31</ecNumber>
    </recommendedName>
</protein>
<dbReference type="Proteomes" id="UP000016936">
    <property type="component" value="Unassembled WGS sequence"/>
</dbReference>
<dbReference type="EC" id="2.3.2.31" evidence="2"/>
<dbReference type="InterPro" id="IPR013083">
    <property type="entry name" value="Znf_RING/FYVE/PHD"/>
</dbReference>
<dbReference type="PANTHER" id="PTHR11685">
    <property type="entry name" value="RBR FAMILY RING FINGER AND IBR DOMAIN-CONTAINING"/>
    <property type="match status" value="1"/>
</dbReference>
<dbReference type="SUPFAM" id="SSF57850">
    <property type="entry name" value="RING/U-box"/>
    <property type="match status" value="2"/>
</dbReference>
<dbReference type="OrthoDB" id="10009520at2759"/>
<feature type="domain" description="RING-type" evidence="9">
    <location>
        <begin position="112"/>
        <end position="302"/>
    </location>
</feature>
<gene>
    <name evidence="10" type="ORF">COCHEDRAFT_73920</name>
</gene>
<keyword evidence="3" id="KW-0808">Transferase</keyword>
<dbReference type="InterPro" id="IPR044066">
    <property type="entry name" value="TRIAD_supradom"/>
</dbReference>
<dbReference type="eggNOG" id="KOG1812">
    <property type="taxonomic scope" value="Eukaryota"/>
</dbReference>
<dbReference type="Gene3D" id="1.20.120.1750">
    <property type="match status" value="1"/>
</dbReference>
<dbReference type="InterPro" id="IPR017907">
    <property type="entry name" value="Znf_RING_CS"/>
</dbReference>
<keyword evidence="8" id="KW-0862">Zinc</keyword>
<evidence type="ECO:0000256" key="8">
    <source>
        <dbReference type="ARBA" id="ARBA00022833"/>
    </source>
</evidence>
<keyword evidence="11" id="KW-1185">Reference proteome</keyword>
<dbReference type="InterPro" id="IPR002867">
    <property type="entry name" value="IBR_dom"/>
</dbReference>
<evidence type="ECO:0000256" key="7">
    <source>
        <dbReference type="ARBA" id="ARBA00022786"/>
    </source>
</evidence>
<proteinExistence type="predicted"/>
<dbReference type="AlphaFoldDB" id="M2TJJ8"/>
<dbReference type="PROSITE" id="PS00518">
    <property type="entry name" value="ZF_RING_1"/>
    <property type="match status" value="1"/>
</dbReference>
<dbReference type="GO" id="GO:0008270">
    <property type="term" value="F:zinc ion binding"/>
    <property type="evidence" value="ECO:0007669"/>
    <property type="project" value="UniProtKB-KW"/>
</dbReference>
<evidence type="ECO:0000256" key="1">
    <source>
        <dbReference type="ARBA" id="ARBA00001798"/>
    </source>
</evidence>
<name>M2TJJ8_COCH5</name>
<evidence type="ECO:0000313" key="11">
    <source>
        <dbReference type="Proteomes" id="UP000016936"/>
    </source>
</evidence>
<dbReference type="HOGENOM" id="CLU_022048_7_6_1"/>
<evidence type="ECO:0000256" key="2">
    <source>
        <dbReference type="ARBA" id="ARBA00012251"/>
    </source>
</evidence>
<dbReference type="Pfam" id="PF01485">
    <property type="entry name" value="IBR"/>
    <property type="match status" value="2"/>
</dbReference>
<dbReference type="SMART" id="SM00647">
    <property type="entry name" value="IBR"/>
    <property type="match status" value="2"/>
</dbReference>
<evidence type="ECO:0000313" key="10">
    <source>
        <dbReference type="EMBL" id="EMD86659.1"/>
    </source>
</evidence>
<feature type="non-terminal residue" evidence="10">
    <location>
        <position position="1"/>
    </location>
</feature>
<dbReference type="CDD" id="cd22584">
    <property type="entry name" value="Rcat_RBR_unk"/>
    <property type="match status" value="1"/>
</dbReference>
<dbReference type="EMBL" id="KB445584">
    <property type="protein sequence ID" value="EMD86659.1"/>
    <property type="molecule type" value="Genomic_DNA"/>
</dbReference>
<dbReference type="OMA" id="RLYCAEP"/>
<reference evidence="10 11" key="1">
    <citation type="journal article" date="2012" name="PLoS Pathog.">
        <title>Diverse lifestyles and strategies of plant pathogenesis encoded in the genomes of eighteen Dothideomycetes fungi.</title>
        <authorList>
            <person name="Ohm R.A."/>
            <person name="Feau N."/>
            <person name="Henrissat B."/>
            <person name="Schoch C.L."/>
            <person name="Horwitz B.A."/>
            <person name="Barry K.W."/>
            <person name="Condon B.J."/>
            <person name="Copeland A.C."/>
            <person name="Dhillon B."/>
            <person name="Glaser F."/>
            <person name="Hesse C.N."/>
            <person name="Kosti I."/>
            <person name="LaButti K."/>
            <person name="Lindquist E.A."/>
            <person name="Lucas S."/>
            <person name="Salamov A.A."/>
            <person name="Bradshaw R.E."/>
            <person name="Ciuffetti L."/>
            <person name="Hamelin R.C."/>
            <person name="Kema G.H.J."/>
            <person name="Lawrence C."/>
            <person name="Scott J.A."/>
            <person name="Spatafora J.W."/>
            <person name="Turgeon B.G."/>
            <person name="de Wit P.J.G.M."/>
            <person name="Zhong S."/>
            <person name="Goodwin S.B."/>
            <person name="Grigoriev I.V."/>
        </authorList>
    </citation>
    <scope>NUCLEOTIDE SEQUENCE [LARGE SCALE GENOMIC DNA]</scope>
    <source>
        <strain evidence="11">C5 / ATCC 48332 / race O</strain>
    </source>
</reference>
<dbReference type="GO" id="GO:0061630">
    <property type="term" value="F:ubiquitin protein ligase activity"/>
    <property type="evidence" value="ECO:0007669"/>
    <property type="project" value="UniProtKB-EC"/>
</dbReference>
<keyword evidence="5" id="KW-0677">Repeat</keyword>
<evidence type="ECO:0000259" key="9">
    <source>
        <dbReference type="PROSITE" id="PS51873"/>
    </source>
</evidence>
<dbReference type="PROSITE" id="PS51873">
    <property type="entry name" value="TRIAD"/>
    <property type="match status" value="1"/>
</dbReference>
<evidence type="ECO:0000256" key="5">
    <source>
        <dbReference type="ARBA" id="ARBA00022737"/>
    </source>
</evidence>
<comment type="catalytic activity">
    <reaction evidence="1">
        <text>[E2 ubiquitin-conjugating enzyme]-S-ubiquitinyl-L-cysteine + [acceptor protein]-L-lysine = [E2 ubiquitin-conjugating enzyme]-L-cysteine + [acceptor protein]-N(6)-ubiquitinyl-L-lysine.</text>
        <dbReference type="EC" id="2.3.2.31"/>
    </reaction>
</comment>
<dbReference type="Gene3D" id="3.30.40.10">
    <property type="entry name" value="Zinc/RING finger domain, C3HC4 (zinc finger)"/>
    <property type="match status" value="1"/>
</dbReference>
<keyword evidence="7" id="KW-0833">Ubl conjugation pathway</keyword>
<accession>M2TJJ8</accession>
<sequence>QLLEDTKLAYSIANDVYTDAELITQMAQQEAQAQDDRIYARQISTDHPLEYEAPPPYTEKLRQDFIDDEITSRLAAMLTADDSLHEDTTSEANPSVSSTQCQAKALSHLSREQFECCACRGDFRLASVKKLKCGHLYCLDCIKRVVMRATVEHDLVYMPPRCCGTPITRSLIVSSVTAEELEEFELTEKEKDTREKTYCANSDCRRFVAPTHIISGQATCPRCKHKTCSTCKNNYHKDDCPADLDLRATLDLGQKKRWQRCFSCRALVEIDWGCNHMTCRCGAQFCYQCGIEWRGCQCTLWEEQNLYRRAEQVVDRAAGGYIPPHLRQQRLNEVQEELRDNDECNHYGRKKFSMITEGAPRRGFRCEMCNARHRNFILRCKSCQLDVCADCRRNRV</sequence>
<keyword evidence="6" id="KW-0863">Zinc-finger</keyword>
<evidence type="ECO:0000256" key="6">
    <source>
        <dbReference type="ARBA" id="ARBA00022771"/>
    </source>
</evidence>
<reference evidence="11" key="2">
    <citation type="journal article" date="2013" name="PLoS Genet.">
        <title>Comparative genome structure, secondary metabolite, and effector coding capacity across Cochliobolus pathogens.</title>
        <authorList>
            <person name="Condon B.J."/>
            <person name="Leng Y."/>
            <person name="Wu D."/>
            <person name="Bushley K.E."/>
            <person name="Ohm R.A."/>
            <person name="Otillar R."/>
            <person name="Martin J."/>
            <person name="Schackwitz W."/>
            <person name="Grimwood J."/>
            <person name="MohdZainudin N."/>
            <person name="Xue C."/>
            <person name="Wang R."/>
            <person name="Manning V.A."/>
            <person name="Dhillon B."/>
            <person name="Tu Z.J."/>
            <person name="Steffenson B.J."/>
            <person name="Salamov A."/>
            <person name="Sun H."/>
            <person name="Lowry S."/>
            <person name="LaButti K."/>
            <person name="Han J."/>
            <person name="Copeland A."/>
            <person name="Lindquist E."/>
            <person name="Barry K."/>
            <person name="Schmutz J."/>
            <person name="Baker S.E."/>
            <person name="Ciuffetti L.M."/>
            <person name="Grigoriev I.V."/>
            <person name="Zhong S."/>
            <person name="Turgeon B.G."/>
        </authorList>
    </citation>
    <scope>NUCLEOTIDE SEQUENCE [LARGE SCALE GENOMIC DNA]</scope>
    <source>
        <strain evidence="11">C5 / ATCC 48332 / race O</strain>
    </source>
</reference>
<dbReference type="CDD" id="cd20335">
    <property type="entry name" value="BRcat_RBR"/>
    <property type="match status" value="1"/>
</dbReference>
<organism evidence="10 11">
    <name type="scientific">Cochliobolus heterostrophus (strain C5 / ATCC 48332 / race O)</name>
    <name type="common">Southern corn leaf blight fungus</name>
    <name type="synonym">Bipolaris maydis</name>
    <dbReference type="NCBI Taxonomy" id="701091"/>
    <lineage>
        <taxon>Eukaryota</taxon>
        <taxon>Fungi</taxon>
        <taxon>Dikarya</taxon>
        <taxon>Ascomycota</taxon>
        <taxon>Pezizomycotina</taxon>
        <taxon>Dothideomycetes</taxon>
        <taxon>Pleosporomycetidae</taxon>
        <taxon>Pleosporales</taxon>
        <taxon>Pleosporineae</taxon>
        <taxon>Pleosporaceae</taxon>
        <taxon>Bipolaris</taxon>
    </lineage>
</organism>
<evidence type="ECO:0000256" key="4">
    <source>
        <dbReference type="ARBA" id="ARBA00022723"/>
    </source>
</evidence>
<keyword evidence="4" id="KW-0479">Metal-binding</keyword>
<evidence type="ECO:0000256" key="3">
    <source>
        <dbReference type="ARBA" id="ARBA00022679"/>
    </source>
</evidence>
<dbReference type="STRING" id="701091.M2TJJ8"/>
<dbReference type="InterPro" id="IPR031127">
    <property type="entry name" value="E3_UB_ligase_RBR"/>
</dbReference>